<keyword evidence="4" id="KW-1185">Reference proteome</keyword>
<evidence type="ECO:0000313" key="3">
    <source>
        <dbReference type="EMBL" id="QGZ95825.1"/>
    </source>
</evidence>
<accession>A0A6I6MKH1</accession>
<sequence>MTDGPIPLSAPLAGAPLPLRTGVNAARPTDQGIDEARRAAEEFETVFLGEMLGPMFESLDTDGLGGGGMGEQIFRPMLVERYAEAISRSGGVGIADSIVRELIRMQEMQVMPEESDDGAAR</sequence>
<feature type="domain" description="Flagellar protein FlgJ N-terminal" evidence="2">
    <location>
        <begin position="55"/>
        <end position="100"/>
    </location>
</feature>
<evidence type="ECO:0000313" key="4">
    <source>
        <dbReference type="Proteomes" id="UP000431269"/>
    </source>
</evidence>
<name>A0A6I6MKH1_9CAUL</name>
<dbReference type="RefSeq" id="WP_158766654.1">
    <property type="nucleotide sequence ID" value="NZ_CP047045.1"/>
</dbReference>
<feature type="region of interest" description="Disordered" evidence="1">
    <location>
        <begin position="1"/>
        <end position="32"/>
    </location>
</feature>
<reference evidence="4" key="1">
    <citation type="submission" date="2019-12" db="EMBL/GenBank/DDBJ databases">
        <title>Complete genome of Terracaulis silvestris 0127_4.</title>
        <authorList>
            <person name="Vieira S."/>
            <person name="Riedel T."/>
            <person name="Sproer C."/>
            <person name="Pascual J."/>
            <person name="Boedeker C."/>
            <person name="Overmann J."/>
        </authorList>
    </citation>
    <scope>NUCLEOTIDE SEQUENCE [LARGE SCALE GENOMIC DNA]</scope>
    <source>
        <strain evidence="4">0127_4</strain>
    </source>
</reference>
<organism evidence="3 4">
    <name type="scientific">Terricaulis silvestris</name>
    <dbReference type="NCBI Taxonomy" id="2686094"/>
    <lineage>
        <taxon>Bacteria</taxon>
        <taxon>Pseudomonadati</taxon>
        <taxon>Pseudomonadota</taxon>
        <taxon>Alphaproteobacteria</taxon>
        <taxon>Caulobacterales</taxon>
        <taxon>Caulobacteraceae</taxon>
        <taxon>Terricaulis</taxon>
    </lineage>
</organism>
<dbReference type="Pfam" id="PF10135">
    <property type="entry name" value="Rod-binding"/>
    <property type="match status" value="1"/>
</dbReference>
<gene>
    <name evidence="3" type="ORF">DSM104635_02677</name>
</gene>
<protein>
    <submittedName>
        <fullName evidence="3">Chemotactic signal-response protein CheL</fullName>
    </submittedName>
</protein>
<dbReference type="EMBL" id="CP047045">
    <property type="protein sequence ID" value="QGZ95825.1"/>
    <property type="molecule type" value="Genomic_DNA"/>
</dbReference>
<dbReference type="KEGG" id="tsv:DSM104635_02677"/>
<feature type="compositionally biased region" description="Low complexity" evidence="1">
    <location>
        <begin position="7"/>
        <end position="19"/>
    </location>
</feature>
<evidence type="ECO:0000259" key="2">
    <source>
        <dbReference type="Pfam" id="PF10135"/>
    </source>
</evidence>
<dbReference type="InterPro" id="IPR019301">
    <property type="entry name" value="Flagellar_prot_FlgJ_N"/>
</dbReference>
<proteinExistence type="predicted"/>
<dbReference type="Proteomes" id="UP000431269">
    <property type="component" value="Chromosome"/>
</dbReference>
<evidence type="ECO:0000256" key="1">
    <source>
        <dbReference type="SAM" id="MobiDB-lite"/>
    </source>
</evidence>
<dbReference type="AlphaFoldDB" id="A0A6I6MKH1"/>